<dbReference type="PANTHER" id="PTHR11079">
    <property type="entry name" value="CYTOSINE DEAMINASE FAMILY MEMBER"/>
    <property type="match status" value="1"/>
</dbReference>
<reference evidence="3" key="1">
    <citation type="submission" date="2015-09" db="EMBL/GenBank/DDBJ databases">
        <authorList>
            <person name="Shao Z."/>
            <person name="Wang L."/>
        </authorList>
    </citation>
    <scope>NUCLEOTIDE SEQUENCE [LARGE SCALE GENOMIC DNA]</scope>
    <source>
        <strain evidence="3">F13-1</strain>
    </source>
</reference>
<dbReference type="GO" id="GO:0008835">
    <property type="term" value="F:diaminohydroxyphosphoribosylaminopyrimidine deaminase activity"/>
    <property type="evidence" value="ECO:0007669"/>
    <property type="project" value="TreeGrafter"/>
</dbReference>
<dbReference type="InterPro" id="IPR016193">
    <property type="entry name" value="Cytidine_deaminase-like"/>
</dbReference>
<dbReference type="KEGG" id="zdf:AN401_08440"/>
<dbReference type="PROSITE" id="PS51747">
    <property type="entry name" value="CYT_DCMP_DEAMINASES_2"/>
    <property type="match status" value="1"/>
</dbReference>
<keyword evidence="3" id="KW-1185">Reference proteome</keyword>
<dbReference type="AlphaFoldDB" id="A0A291HUM9"/>
<organism evidence="2 3">
    <name type="scientific">Zobellella denitrificans</name>
    <dbReference type="NCBI Taxonomy" id="347534"/>
    <lineage>
        <taxon>Bacteria</taxon>
        <taxon>Pseudomonadati</taxon>
        <taxon>Pseudomonadota</taxon>
        <taxon>Gammaproteobacteria</taxon>
        <taxon>Aeromonadales</taxon>
        <taxon>Aeromonadaceae</taxon>
        <taxon>Zobellella</taxon>
    </lineage>
</organism>
<evidence type="ECO:0000313" key="2">
    <source>
        <dbReference type="EMBL" id="ATG75860.1"/>
    </source>
</evidence>
<dbReference type="CDD" id="cd01285">
    <property type="entry name" value="nucleoside_deaminase"/>
    <property type="match status" value="1"/>
</dbReference>
<dbReference type="Pfam" id="PF00383">
    <property type="entry name" value="dCMP_cyt_deam_1"/>
    <property type="match status" value="1"/>
</dbReference>
<evidence type="ECO:0000259" key="1">
    <source>
        <dbReference type="PROSITE" id="PS51747"/>
    </source>
</evidence>
<dbReference type="PANTHER" id="PTHR11079:SF162">
    <property type="entry name" value="RIBOFLAVIN BIOSYNTHESIS PROTEIN PYRD, CHLOROPLASTIC"/>
    <property type="match status" value="1"/>
</dbReference>
<dbReference type="InterPro" id="IPR002125">
    <property type="entry name" value="CMP_dCMP_dom"/>
</dbReference>
<evidence type="ECO:0000313" key="3">
    <source>
        <dbReference type="Proteomes" id="UP000217763"/>
    </source>
</evidence>
<accession>A0A291HUM9</accession>
<dbReference type="SUPFAM" id="SSF53927">
    <property type="entry name" value="Cytidine deaminase-like"/>
    <property type="match status" value="1"/>
</dbReference>
<protein>
    <recommendedName>
        <fullName evidence="1">CMP/dCMP-type deaminase domain-containing protein</fullName>
    </recommendedName>
</protein>
<sequence length="174" mass="18445">MARLDAETADDGPALGLLAEALAAGERGDYPVAAWLTDASGRIWAKGQNRVFSGGFCSAAHAEMQALDAFERLPVRPAAAGLSLWVSLEPCPMCLTRALYAGVGEIVYLVEDAAGGMAHRRDQLPPALAELARQVRFRPARLGWAVARFAGELGRAFQAELRAALLAAREGDVS</sequence>
<gene>
    <name evidence="2" type="ORF">AN401_08440</name>
</gene>
<name>A0A291HUM9_9GAMM</name>
<dbReference type="Gene3D" id="3.40.140.10">
    <property type="entry name" value="Cytidine Deaminase, domain 2"/>
    <property type="match status" value="1"/>
</dbReference>
<feature type="domain" description="CMP/dCMP-type deaminase" evidence="1">
    <location>
        <begin position="12"/>
        <end position="131"/>
    </location>
</feature>
<dbReference type="EMBL" id="CP012621">
    <property type="protein sequence ID" value="ATG75860.1"/>
    <property type="molecule type" value="Genomic_DNA"/>
</dbReference>
<dbReference type="Proteomes" id="UP000217763">
    <property type="component" value="Chromosome"/>
</dbReference>
<proteinExistence type="predicted"/>